<dbReference type="KEGG" id="pgs:CPT03_09970"/>
<dbReference type="EMBL" id="CP024091">
    <property type="protein sequence ID" value="ATP56778.1"/>
    <property type="molecule type" value="Genomic_DNA"/>
</dbReference>
<name>A0A2D1U5B9_9SPHI</name>
<keyword evidence="3" id="KW-1185">Reference proteome</keyword>
<evidence type="ECO:0000313" key="2">
    <source>
        <dbReference type="EMBL" id="ATP56778.1"/>
    </source>
</evidence>
<keyword evidence="1" id="KW-1133">Transmembrane helix</keyword>
<evidence type="ECO:0000256" key="1">
    <source>
        <dbReference type="SAM" id="Phobius"/>
    </source>
</evidence>
<accession>A0A2D1U5B9</accession>
<dbReference type="Proteomes" id="UP000223749">
    <property type="component" value="Chromosome"/>
</dbReference>
<keyword evidence="1" id="KW-0812">Transmembrane</keyword>
<evidence type="ECO:0000313" key="3">
    <source>
        <dbReference type="Proteomes" id="UP000223749"/>
    </source>
</evidence>
<gene>
    <name evidence="2" type="ORF">CPT03_09970</name>
</gene>
<organism evidence="2 3">
    <name type="scientific">Pedobacter ginsengisoli</name>
    <dbReference type="NCBI Taxonomy" id="363852"/>
    <lineage>
        <taxon>Bacteria</taxon>
        <taxon>Pseudomonadati</taxon>
        <taxon>Bacteroidota</taxon>
        <taxon>Sphingobacteriia</taxon>
        <taxon>Sphingobacteriales</taxon>
        <taxon>Sphingobacteriaceae</taxon>
        <taxon>Pedobacter</taxon>
    </lineage>
</organism>
<reference evidence="2 3" key="1">
    <citation type="submission" date="2017-10" db="EMBL/GenBank/DDBJ databases">
        <title>Whole genome of Pedobacter ginsengisoli T01R-27 isolated from tomato rhizosphere.</title>
        <authorList>
            <person name="Weon H.-Y."/>
            <person name="Lee S.A."/>
            <person name="Sang M.K."/>
            <person name="Song J."/>
        </authorList>
    </citation>
    <scope>NUCLEOTIDE SEQUENCE [LARGE SCALE GENOMIC DNA]</scope>
    <source>
        <strain evidence="2 3">T01R-27</strain>
    </source>
</reference>
<protein>
    <submittedName>
        <fullName evidence="2">Uncharacterized protein</fullName>
    </submittedName>
</protein>
<feature type="transmembrane region" description="Helical" evidence="1">
    <location>
        <begin position="86"/>
        <end position="104"/>
    </location>
</feature>
<dbReference type="AlphaFoldDB" id="A0A2D1U5B9"/>
<keyword evidence="1" id="KW-0472">Membrane</keyword>
<proteinExistence type="predicted"/>
<sequence length="116" mass="13456">MGLFIFVNLFALSAQYNVSYSVNSIYTTEKRILNQDEIKVHKIFYKSFIEKNRPAYFNPSLLRDAFENILIFKNRMVHIAFNANSLLVLLINFLIGTSAARIFLFHMESQKTSLPA</sequence>